<organism evidence="2">
    <name type="scientific">Cacopsylla melanoneura</name>
    <dbReference type="NCBI Taxonomy" id="428564"/>
    <lineage>
        <taxon>Eukaryota</taxon>
        <taxon>Metazoa</taxon>
        <taxon>Ecdysozoa</taxon>
        <taxon>Arthropoda</taxon>
        <taxon>Hexapoda</taxon>
        <taxon>Insecta</taxon>
        <taxon>Pterygota</taxon>
        <taxon>Neoptera</taxon>
        <taxon>Paraneoptera</taxon>
        <taxon>Hemiptera</taxon>
        <taxon>Sternorrhyncha</taxon>
        <taxon>Psylloidea</taxon>
        <taxon>Psyllidae</taxon>
        <taxon>Psyllinae</taxon>
        <taxon>Cacopsylla</taxon>
    </lineage>
</organism>
<dbReference type="AlphaFoldDB" id="A0A8D8TI22"/>
<feature type="signal peptide" evidence="1">
    <location>
        <begin position="1"/>
        <end position="21"/>
    </location>
</feature>
<feature type="chain" id="PRO_5036262079" description="Secreted protein" evidence="1">
    <location>
        <begin position="22"/>
        <end position="159"/>
    </location>
</feature>
<keyword evidence="1" id="KW-0732">Signal</keyword>
<dbReference type="EMBL" id="HBUF01281364">
    <property type="protein sequence ID" value="CAG6687392.1"/>
    <property type="molecule type" value="Transcribed_RNA"/>
</dbReference>
<proteinExistence type="predicted"/>
<dbReference type="EMBL" id="HBUF01281363">
    <property type="protein sequence ID" value="CAG6687391.1"/>
    <property type="molecule type" value="Transcribed_RNA"/>
</dbReference>
<reference evidence="2" key="1">
    <citation type="submission" date="2021-05" db="EMBL/GenBank/DDBJ databases">
        <authorList>
            <person name="Alioto T."/>
            <person name="Alioto T."/>
            <person name="Gomez Garrido J."/>
        </authorList>
    </citation>
    <scope>NUCLEOTIDE SEQUENCE</scope>
</reference>
<dbReference type="EMBL" id="HBUF01443956">
    <property type="protein sequence ID" value="CAG6743162.1"/>
    <property type="molecule type" value="Transcribed_RNA"/>
</dbReference>
<evidence type="ECO:0000256" key="1">
    <source>
        <dbReference type="SAM" id="SignalP"/>
    </source>
</evidence>
<sequence length="159" mass="17658">MNPRNLLVKLILAALSGLTAAVTFDKHDPCLSMEGADFETTEIPVKQFCTGDNATEGCNAAFKEDIMKHFHPDLAIQNLSTPLCIVLEYFGQPGRELYGSTAAPAPEKLPQPEPWCAVSATYMDKETKKREKMHVKFLNFLGKIAAKVFYKSKIPLHSE</sequence>
<evidence type="ECO:0000313" key="2">
    <source>
        <dbReference type="EMBL" id="CAG6687391.1"/>
    </source>
</evidence>
<accession>A0A8D8TI22</accession>
<name>A0A8D8TI22_9HEMI</name>
<protein>
    <recommendedName>
        <fullName evidence="3">Secreted protein</fullName>
    </recommendedName>
</protein>
<evidence type="ECO:0008006" key="3">
    <source>
        <dbReference type="Google" id="ProtNLM"/>
    </source>
</evidence>